<dbReference type="EMBL" id="JXLU01000038">
    <property type="protein sequence ID" value="KIO73483.1"/>
    <property type="molecule type" value="Genomic_DNA"/>
</dbReference>
<dbReference type="GO" id="GO:0046872">
    <property type="term" value="F:metal ion binding"/>
    <property type="evidence" value="ECO:0007669"/>
    <property type="project" value="UniProtKB-KW"/>
</dbReference>
<dbReference type="EC" id="3.1.4.-" evidence="2"/>
<evidence type="ECO:0000313" key="4">
    <source>
        <dbReference type="EMBL" id="CEE00517.1"/>
    </source>
</evidence>
<protein>
    <recommendedName>
        <fullName evidence="2">Phosphoesterase</fullName>
        <ecNumber evidence="2">3.1.4.-</ecNumber>
    </recommendedName>
</protein>
<dbReference type="InterPro" id="IPR024654">
    <property type="entry name" value="Calcineurin-like_PHP_lpxH"/>
</dbReference>
<evidence type="ECO:0000256" key="1">
    <source>
        <dbReference type="ARBA" id="ARBA00008950"/>
    </source>
</evidence>
<keyword evidence="2" id="KW-0479">Metal-binding</keyword>
<dbReference type="RefSeq" id="WP_034768046.1">
    <property type="nucleotide sequence ID" value="NZ_CCRF01000022.1"/>
</dbReference>
<sequence length="180" mass="20471">MKLGFISDTHGGYEDALQALDLLKGAELVCHVGDVLYHGPRNDLPKNYDPKQLTELLKSRTDIVYVRGNCDADVDEMVLEQDLSQKSRVIEFDNYRFYVVHGYEETEEERLQRAKELGCQVVVSGHTHVKVLEKRDGVIVLNPGSTTIPKDESRSFAFYENGQIELWSLDSQTPIKTLKL</sequence>
<dbReference type="SUPFAM" id="SSF56300">
    <property type="entry name" value="Metallo-dependent phosphatases"/>
    <property type="match status" value="1"/>
</dbReference>
<comment type="cofactor">
    <cofactor evidence="2">
        <name>a divalent metal cation</name>
        <dbReference type="ChEBI" id="CHEBI:60240"/>
    </cofactor>
</comment>
<dbReference type="NCBIfam" id="TIGR00040">
    <property type="entry name" value="yfcE"/>
    <property type="match status" value="1"/>
</dbReference>
<reference evidence="4 7" key="1">
    <citation type="submission" date="2014-07" db="EMBL/GenBank/DDBJ databases">
        <authorList>
            <person name="Wibberg Daniel"/>
        </authorList>
    </citation>
    <scope>NUCLEOTIDE SEQUENCE [LARGE SCALE GENOMIC DNA]</scope>
</reference>
<dbReference type="OrthoDB" id="9813918at2"/>
<dbReference type="PANTHER" id="PTHR43165:SF1">
    <property type="entry name" value="PHOSPHODIESTERASE MJ0936"/>
    <property type="match status" value="1"/>
</dbReference>
<dbReference type="PATRIC" id="fig|35841.7.peg.3870"/>
<name>A0A090IS69_9BACI</name>
<dbReference type="InterPro" id="IPR029052">
    <property type="entry name" value="Metallo-depent_PP-like"/>
</dbReference>
<reference evidence="5 6" key="2">
    <citation type="submission" date="2015-01" db="EMBL/GenBank/DDBJ databases">
        <title>Draft Genome Sequences of Four Bacillus thermoamylovorans Strains, Isolated From Food Products.</title>
        <authorList>
            <person name="Krawcyk A.O."/>
            <person name="Berendsen E.M."/>
            <person name="Eijlander R.T."/>
            <person name="de Jong A."/>
            <person name="Wells-Bennik M."/>
            <person name="Kuipers O.P."/>
        </authorList>
    </citation>
    <scope>NUCLEOTIDE SEQUENCE [LARGE SCALE GENOMIC DNA]</scope>
    <source>
        <strain evidence="5 6">B4167</strain>
    </source>
</reference>
<dbReference type="AlphaFoldDB" id="A0A090IS69"/>
<evidence type="ECO:0000313" key="6">
    <source>
        <dbReference type="Proteomes" id="UP000032076"/>
    </source>
</evidence>
<evidence type="ECO:0000313" key="7">
    <source>
        <dbReference type="Proteomes" id="UP000040576"/>
    </source>
</evidence>
<dbReference type="CDD" id="cd00841">
    <property type="entry name" value="MPP_YfcE"/>
    <property type="match status" value="1"/>
</dbReference>
<gene>
    <name evidence="5" type="ORF">B4167_2056</name>
    <name evidence="4" type="ORF">BT1A1_0662</name>
</gene>
<evidence type="ECO:0000259" key="3">
    <source>
        <dbReference type="Pfam" id="PF12850"/>
    </source>
</evidence>
<dbReference type="Proteomes" id="UP000032076">
    <property type="component" value="Unassembled WGS sequence"/>
</dbReference>
<evidence type="ECO:0000256" key="2">
    <source>
        <dbReference type="RuleBase" id="RU362039"/>
    </source>
</evidence>
<evidence type="ECO:0000313" key="5">
    <source>
        <dbReference type="EMBL" id="KIO73483.1"/>
    </source>
</evidence>
<proteinExistence type="inferred from homology"/>
<feature type="domain" description="Calcineurin-like phosphoesterase" evidence="3">
    <location>
        <begin position="1"/>
        <end position="159"/>
    </location>
</feature>
<dbReference type="PANTHER" id="PTHR43165">
    <property type="entry name" value="METALLOPHOSPHOESTERASE"/>
    <property type="match status" value="1"/>
</dbReference>
<dbReference type="NCBIfam" id="NF006988">
    <property type="entry name" value="PRK09453.1"/>
    <property type="match status" value="1"/>
</dbReference>
<dbReference type="EMBL" id="CCRF01000022">
    <property type="protein sequence ID" value="CEE00517.1"/>
    <property type="molecule type" value="Genomic_DNA"/>
</dbReference>
<dbReference type="InterPro" id="IPR000979">
    <property type="entry name" value="Phosphodiesterase_MJ0936/Vps29"/>
</dbReference>
<comment type="similarity">
    <text evidence="1 2">Belongs to the metallophosphoesterase superfamily. YfcE family.</text>
</comment>
<dbReference type="Proteomes" id="UP000040576">
    <property type="component" value="Unassembled WGS sequence"/>
</dbReference>
<dbReference type="GO" id="GO:0016787">
    <property type="term" value="F:hydrolase activity"/>
    <property type="evidence" value="ECO:0007669"/>
    <property type="project" value="UniProtKB-UniRule"/>
</dbReference>
<organism evidence="4 7">
    <name type="scientific">Caldibacillus thermoamylovorans</name>
    <dbReference type="NCBI Taxonomy" id="35841"/>
    <lineage>
        <taxon>Bacteria</taxon>
        <taxon>Bacillati</taxon>
        <taxon>Bacillota</taxon>
        <taxon>Bacilli</taxon>
        <taxon>Bacillales</taxon>
        <taxon>Bacillaceae</taxon>
        <taxon>Caldibacillus</taxon>
    </lineage>
</organism>
<dbReference type="InterPro" id="IPR041802">
    <property type="entry name" value="MPP_YfcE"/>
</dbReference>
<accession>A0A090IS69</accession>
<dbReference type="Pfam" id="PF12850">
    <property type="entry name" value="Metallophos_2"/>
    <property type="match status" value="1"/>
</dbReference>
<dbReference type="Gene3D" id="3.60.21.10">
    <property type="match status" value="1"/>
</dbReference>
<dbReference type="InterPro" id="IPR053193">
    <property type="entry name" value="MetalloPDE_YfcE-like"/>
</dbReference>
<keyword evidence="7" id="KW-1185">Reference proteome</keyword>